<comment type="caution">
    <text evidence="2">The sequence shown here is derived from an EMBL/GenBank/DDBJ whole genome shotgun (WGS) entry which is preliminary data.</text>
</comment>
<reference evidence="2 3" key="1">
    <citation type="submission" date="2014-02" db="EMBL/GenBank/DDBJ databases">
        <title>Draft genome sequence of Lysinibacillus odysseyi NBRC 100172.</title>
        <authorList>
            <person name="Zhang F."/>
            <person name="Wang G."/>
            <person name="Zhang L."/>
        </authorList>
    </citation>
    <scope>NUCLEOTIDE SEQUENCE [LARGE SCALE GENOMIC DNA]</scope>
    <source>
        <strain evidence="2 3">NBRC 100172</strain>
    </source>
</reference>
<feature type="chain" id="PRO_5039404929" evidence="1">
    <location>
        <begin position="20"/>
        <end position="159"/>
    </location>
</feature>
<organism evidence="2 3">
    <name type="scientific">Lysinibacillus odysseyi 34hs-1 = NBRC 100172</name>
    <dbReference type="NCBI Taxonomy" id="1220589"/>
    <lineage>
        <taxon>Bacteria</taxon>
        <taxon>Bacillati</taxon>
        <taxon>Bacillota</taxon>
        <taxon>Bacilli</taxon>
        <taxon>Bacillales</taxon>
        <taxon>Bacillaceae</taxon>
        <taxon>Lysinibacillus</taxon>
    </lineage>
</organism>
<dbReference type="RefSeq" id="WP_036157144.1">
    <property type="nucleotide sequence ID" value="NZ_AVCX01000002.1"/>
</dbReference>
<dbReference type="OrthoDB" id="2452381at2"/>
<dbReference type="AlphaFoldDB" id="A0A0A3IGX0"/>
<dbReference type="PROSITE" id="PS51257">
    <property type="entry name" value="PROKAR_LIPOPROTEIN"/>
    <property type="match status" value="1"/>
</dbReference>
<proteinExistence type="predicted"/>
<gene>
    <name evidence="2" type="ORF">CD32_17835</name>
</gene>
<feature type="signal peptide" evidence="1">
    <location>
        <begin position="1"/>
        <end position="19"/>
    </location>
</feature>
<keyword evidence="3" id="KW-1185">Reference proteome</keyword>
<dbReference type="eggNOG" id="ENOG5033W22">
    <property type="taxonomic scope" value="Bacteria"/>
</dbReference>
<accession>A0A0A3IGX0</accession>
<dbReference type="Proteomes" id="UP000030437">
    <property type="component" value="Unassembled WGS sequence"/>
</dbReference>
<evidence type="ECO:0000313" key="2">
    <source>
        <dbReference type="EMBL" id="KGR82715.1"/>
    </source>
</evidence>
<sequence>MKKYWLFLLIVLLVGCSGAEKDAPLFTKEQAVPFEIVKYEEKIAPVYEQLVPHIAYAETANQLEALKGRFDIEELSMDMDQYFAVFIVTYSDSCGIAVDGVYNNGGLLSVQLLTASGKACDEKAVPHTFVLQVEKGDYQKVQLFNGDVIKSSMDVEQTS</sequence>
<protein>
    <submittedName>
        <fullName evidence="2">Fe-S osidoreductase</fullName>
    </submittedName>
</protein>
<evidence type="ECO:0000256" key="1">
    <source>
        <dbReference type="SAM" id="SignalP"/>
    </source>
</evidence>
<keyword evidence="1" id="KW-0732">Signal</keyword>
<evidence type="ECO:0000313" key="3">
    <source>
        <dbReference type="Proteomes" id="UP000030437"/>
    </source>
</evidence>
<name>A0A0A3IGX0_9BACI</name>
<dbReference type="EMBL" id="JPVP01000059">
    <property type="protein sequence ID" value="KGR82715.1"/>
    <property type="molecule type" value="Genomic_DNA"/>
</dbReference>